<evidence type="ECO:0000256" key="5">
    <source>
        <dbReference type="SAM" id="Phobius"/>
    </source>
</evidence>
<dbReference type="Pfam" id="PF07686">
    <property type="entry name" value="V-set"/>
    <property type="match status" value="3"/>
</dbReference>
<evidence type="ECO:0000256" key="2">
    <source>
        <dbReference type="ARBA" id="ARBA00022692"/>
    </source>
</evidence>
<dbReference type="CDD" id="cd05716">
    <property type="entry name" value="IgV_pIgR_like"/>
    <property type="match status" value="3"/>
</dbReference>
<name>A0ABQ7TI58_PHRPL</name>
<feature type="domain" description="Ig-like" evidence="7">
    <location>
        <begin position="39"/>
        <end position="114"/>
    </location>
</feature>
<comment type="subcellular location">
    <subcellularLocation>
        <location evidence="1">Membrane</location>
    </subcellularLocation>
</comment>
<dbReference type="SUPFAM" id="SSF48726">
    <property type="entry name" value="Immunoglobulin"/>
    <property type="match status" value="3"/>
</dbReference>
<protein>
    <recommendedName>
        <fullName evidence="7">Ig-like domain-containing protein</fullName>
    </recommendedName>
</protein>
<dbReference type="InterPro" id="IPR050671">
    <property type="entry name" value="CD300_family_receptors"/>
</dbReference>
<reference evidence="8 9" key="1">
    <citation type="journal article" date="2022" name="Gigascience">
        <title>A chromosome-level genome assembly and annotation of the desert horned lizard, Phrynosoma platyrhinos, provides insight into chromosomal rearrangements among reptiles.</title>
        <authorList>
            <person name="Koochekian N."/>
            <person name="Ascanio A."/>
            <person name="Farleigh K."/>
            <person name="Card D.C."/>
            <person name="Schield D.R."/>
            <person name="Castoe T.A."/>
            <person name="Jezkova T."/>
        </authorList>
    </citation>
    <scope>NUCLEOTIDE SEQUENCE [LARGE SCALE GENOMIC DNA]</scope>
    <source>
        <strain evidence="8">NK-2021</strain>
    </source>
</reference>
<dbReference type="EMBL" id="JAIPUX010000439">
    <property type="protein sequence ID" value="KAH0629457.1"/>
    <property type="molecule type" value="Genomic_DNA"/>
</dbReference>
<keyword evidence="6" id="KW-0732">Signal</keyword>
<feature type="signal peptide" evidence="6">
    <location>
        <begin position="1"/>
        <end position="27"/>
    </location>
</feature>
<dbReference type="InterPro" id="IPR007110">
    <property type="entry name" value="Ig-like_dom"/>
</dbReference>
<dbReference type="InterPro" id="IPR013783">
    <property type="entry name" value="Ig-like_fold"/>
</dbReference>
<dbReference type="InterPro" id="IPR036179">
    <property type="entry name" value="Ig-like_dom_sf"/>
</dbReference>
<sequence>MQAGRMGSLLQWNLTAGVFLLIGFTSALEGPKEKAGFLGRPLSLMCTYSKGYKDNVKYWCQGNNWGSCIIVVKTDGTEAEVKAGRTFIKDNQTSFQFTVTLEKLTEEDAGTYWCGIEIGGRDYGFPVTIIVLPGFTSALKGPEVVAGFLGRPLSLMCTYSKDYKDYVKYWCQGNNWDSCTIVVKTDGTEAEAKAGRTFIKDNQTSFQFTVTLEKLTEEDAGTYWCGIEIVGRDFGFRVTITVLPGCWALNGPNKVNSYVGGSLSVCCHYDKDYESNSKYWCKFQKMIPIIPSMHCTVLVKSELDKKVKDSRISIQDNEENLYFQVIMDNLTLEDTGHYQCGIRRFPRFALTHDVEVTVYSAPILDPEEGSTITEPPGRLSTTEQEERLPATEKPESENFAENTDEFNASPRPTPPDSEESKVQILIYCMVPLFSLLLLAAVVFVALSRKRRTGSCLQRKEEMNMSVMVSTHNTEDAHIEDTILDHPPDAEGTGLYRIIEVQPEHNYDAVEKRDKDPYITLGLSDAQEQIIYDNVSLPSQATLQLPFQEALYAKINKKPAQKQHALDSAKFQT</sequence>
<dbReference type="PANTHER" id="PTHR11860">
    <property type="entry name" value="POLYMERIC-IMMUNOGLOBULIN RECEPTOR"/>
    <property type="match status" value="1"/>
</dbReference>
<feature type="region of interest" description="Disordered" evidence="4">
    <location>
        <begin position="365"/>
        <end position="418"/>
    </location>
</feature>
<dbReference type="PROSITE" id="PS50835">
    <property type="entry name" value="IG_LIKE"/>
    <property type="match status" value="2"/>
</dbReference>
<feature type="domain" description="Ig-like" evidence="7">
    <location>
        <begin position="126"/>
        <end position="225"/>
    </location>
</feature>
<feature type="chain" id="PRO_5045514518" description="Ig-like domain-containing protein" evidence="6">
    <location>
        <begin position="28"/>
        <end position="572"/>
    </location>
</feature>
<evidence type="ECO:0000256" key="4">
    <source>
        <dbReference type="SAM" id="MobiDB-lite"/>
    </source>
</evidence>
<dbReference type="PANTHER" id="PTHR11860:SF87">
    <property type="entry name" value="CMRF35-LIKE MOLECULE 8"/>
    <property type="match status" value="1"/>
</dbReference>
<evidence type="ECO:0000259" key="7">
    <source>
        <dbReference type="PROSITE" id="PS50835"/>
    </source>
</evidence>
<proteinExistence type="predicted"/>
<keyword evidence="9" id="KW-1185">Reference proteome</keyword>
<gene>
    <name evidence="8" type="ORF">JD844_011529</name>
</gene>
<dbReference type="SMART" id="SM00409">
    <property type="entry name" value="IG"/>
    <property type="match status" value="3"/>
</dbReference>
<evidence type="ECO:0000256" key="3">
    <source>
        <dbReference type="ARBA" id="ARBA00023136"/>
    </source>
</evidence>
<dbReference type="InterPro" id="IPR003599">
    <property type="entry name" value="Ig_sub"/>
</dbReference>
<evidence type="ECO:0000313" key="9">
    <source>
        <dbReference type="Proteomes" id="UP000826234"/>
    </source>
</evidence>
<keyword evidence="3 5" id="KW-0472">Membrane</keyword>
<dbReference type="InterPro" id="IPR013106">
    <property type="entry name" value="Ig_V-set"/>
</dbReference>
<dbReference type="Proteomes" id="UP000826234">
    <property type="component" value="Unassembled WGS sequence"/>
</dbReference>
<dbReference type="Gene3D" id="2.60.40.10">
    <property type="entry name" value="Immunoglobulins"/>
    <property type="match status" value="3"/>
</dbReference>
<accession>A0ABQ7TI58</accession>
<evidence type="ECO:0000256" key="6">
    <source>
        <dbReference type="SAM" id="SignalP"/>
    </source>
</evidence>
<evidence type="ECO:0000256" key="1">
    <source>
        <dbReference type="ARBA" id="ARBA00004370"/>
    </source>
</evidence>
<keyword evidence="2 5" id="KW-0812">Transmembrane</keyword>
<feature type="transmembrane region" description="Helical" evidence="5">
    <location>
        <begin position="424"/>
        <end position="446"/>
    </location>
</feature>
<keyword evidence="5" id="KW-1133">Transmembrane helix</keyword>
<comment type="caution">
    <text evidence="8">The sequence shown here is derived from an EMBL/GenBank/DDBJ whole genome shotgun (WGS) entry which is preliminary data.</text>
</comment>
<organism evidence="8 9">
    <name type="scientific">Phrynosoma platyrhinos</name>
    <name type="common">Desert horned lizard</name>
    <dbReference type="NCBI Taxonomy" id="52577"/>
    <lineage>
        <taxon>Eukaryota</taxon>
        <taxon>Metazoa</taxon>
        <taxon>Chordata</taxon>
        <taxon>Craniata</taxon>
        <taxon>Vertebrata</taxon>
        <taxon>Euteleostomi</taxon>
        <taxon>Lepidosauria</taxon>
        <taxon>Squamata</taxon>
        <taxon>Bifurcata</taxon>
        <taxon>Unidentata</taxon>
        <taxon>Episquamata</taxon>
        <taxon>Toxicofera</taxon>
        <taxon>Iguania</taxon>
        <taxon>Phrynosomatidae</taxon>
        <taxon>Phrynosomatinae</taxon>
        <taxon>Phrynosoma</taxon>
    </lineage>
</organism>
<feature type="compositionally biased region" description="Basic and acidic residues" evidence="4">
    <location>
        <begin position="384"/>
        <end position="396"/>
    </location>
</feature>
<evidence type="ECO:0000313" key="8">
    <source>
        <dbReference type="EMBL" id="KAH0629457.1"/>
    </source>
</evidence>